<feature type="domain" description="Cadherin" evidence="16">
    <location>
        <begin position="1549"/>
        <end position="1664"/>
    </location>
</feature>
<evidence type="ECO:0000256" key="2">
    <source>
        <dbReference type="ARBA" id="ARBA00022536"/>
    </source>
</evidence>
<gene>
    <name evidence="17" type="ORF">DGYR_LOCUS3003</name>
</gene>
<feature type="domain" description="Cadherin" evidence="16">
    <location>
        <begin position="1003"/>
        <end position="1123"/>
    </location>
</feature>
<accession>A0A7I8VHS2</accession>
<keyword evidence="10" id="KW-1015">Disulfide bond</keyword>
<feature type="domain" description="Cadherin" evidence="16">
    <location>
        <begin position="5778"/>
        <end position="5884"/>
    </location>
</feature>
<feature type="domain" description="Cadherin" evidence="16">
    <location>
        <begin position="3950"/>
        <end position="4061"/>
    </location>
</feature>
<feature type="domain" description="Cadherin" evidence="16">
    <location>
        <begin position="1665"/>
        <end position="1775"/>
    </location>
</feature>
<dbReference type="FunFam" id="2.60.40.60:FF:000058">
    <property type="entry name" value="FAT atypical cadherin 3"/>
    <property type="match status" value="1"/>
</dbReference>
<dbReference type="PRINTS" id="PR00205">
    <property type="entry name" value="CADHERIN"/>
</dbReference>
<feature type="domain" description="Cadherin" evidence="16">
    <location>
        <begin position="3315"/>
        <end position="3417"/>
    </location>
</feature>
<feature type="domain" description="Cadherin" evidence="16">
    <location>
        <begin position="80"/>
        <end position="141"/>
    </location>
</feature>
<feature type="domain" description="Cadherin" evidence="16">
    <location>
        <begin position="5565"/>
        <end position="5673"/>
    </location>
</feature>
<feature type="domain" description="Cadherin" evidence="16">
    <location>
        <begin position="142"/>
        <end position="252"/>
    </location>
</feature>
<dbReference type="GO" id="GO:0007156">
    <property type="term" value="P:homophilic cell adhesion via plasma membrane adhesion molecules"/>
    <property type="evidence" value="ECO:0007669"/>
    <property type="project" value="InterPro"/>
</dbReference>
<keyword evidence="11" id="KW-0325">Glycoprotein</keyword>
<feature type="compositionally biased region" description="Polar residues" evidence="13">
    <location>
        <begin position="6309"/>
        <end position="6327"/>
    </location>
</feature>
<feature type="domain" description="Cadherin" evidence="16">
    <location>
        <begin position="2438"/>
        <end position="2543"/>
    </location>
</feature>
<feature type="domain" description="Cadherin" evidence="16">
    <location>
        <begin position="2753"/>
        <end position="2859"/>
    </location>
</feature>
<feature type="domain" description="Cadherin" evidence="16">
    <location>
        <begin position="3417"/>
        <end position="3525"/>
    </location>
</feature>
<feature type="domain" description="Cadherin" evidence="16">
    <location>
        <begin position="3198"/>
        <end position="3305"/>
    </location>
</feature>
<evidence type="ECO:0000256" key="11">
    <source>
        <dbReference type="ARBA" id="ARBA00023180"/>
    </source>
</evidence>
<feature type="domain" description="Cadherin" evidence="16">
    <location>
        <begin position="1443"/>
        <end position="1548"/>
    </location>
</feature>
<organism evidence="17 18">
    <name type="scientific">Dimorphilus gyrociliatus</name>
    <dbReference type="NCBI Taxonomy" id="2664684"/>
    <lineage>
        <taxon>Eukaryota</taxon>
        <taxon>Metazoa</taxon>
        <taxon>Spiralia</taxon>
        <taxon>Lophotrochozoa</taxon>
        <taxon>Annelida</taxon>
        <taxon>Polychaeta</taxon>
        <taxon>Polychaeta incertae sedis</taxon>
        <taxon>Dinophilidae</taxon>
        <taxon>Dimorphilus</taxon>
    </lineage>
</organism>
<evidence type="ECO:0000313" key="18">
    <source>
        <dbReference type="Proteomes" id="UP000549394"/>
    </source>
</evidence>
<feature type="domain" description="Cadherin" evidence="16">
    <location>
        <begin position="2097"/>
        <end position="2203"/>
    </location>
</feature>
<evidence type="ECO:0000256" key="9">
    <source>
        <dbReference type="ARBA" id="ARBA00023136"/>
    </source>
</evidence>
<feature type="domain" description="Cadherin" evidence="16">
    <location>
        <begin position="4915"/>
        <end position="5021"/>
    </location>
</feature>
<evidence type="ECO:0000256" key="5">
    <source>
        <dbReference type="ARBA" id="ARBA00022737"/>
    </source>
</evidence>
<feature type="domain" description="Cadherin" evidence="16">
    <location>
        <begin position="1232"/>
        <end position="1341"/>
    </location>
</feature>
<sequence length="6380" mass="668973">MSYQLLSSKVKFTLLAIYLLFLPHLQSITLNRSPGGTIQLTENNKYALPSGALTFSDVFTVTASVGAVTVTLLPASVNTKFEVVSSSNTYTVQQRSSVTFDYDSGETSYTITYEVSDTAPSTSTFTVTAQINDWNDETPVLGNPTYVSTVTENQAPGIVLTLDNAIGLTDGDAEDTGHLVYSLAGTNADKFAINPTTGEIKTAATLDYESLSAVACKCYDTITILGIDRNSHTATSTLTVSITDANDNTPRFSQAAYYVQVTEGLTTATSLATLACTDNDLSSSFNTITYTIKSGDDASAKFSLGSSNGLLQTTTTAIDYETNPLYTLLVECADSGSLKSTGTVIVDIVPVNENTPVWQTTPSNTPVSENEAVGFLIMTLTANDADTGNLGHGDVVYELTTAVDGSGASSISYFNVDPVTGKMQLKKALDYETSTTHTLTVKARDNPTTGRLSVETTITISVTDYNEFSPVVTPILQSVTATEDASSGAIATLTASDSDGTKTIGCSLQSTFSKFSASFAASTCTISLASAIDPDQDGSPDSETYTLIVLVTDGSSSALITTATVSVSVAGVNDKNPTFASATYTHTMPEDTTVGTTIKSISATDQDFDAVLAYTKQSGDTDNYFLIESKSNQANVILQKPVDYDSISPKTITLALHVTDGSNTATADLTVTVSDVLDSKPSCNPASYSVSIDEKTTGSVVTLSCTDDNSLTYAWGSPSGNTGNAFALSASTGAITVSTSSAIDYDAGTELFQLTVRVTGGSDYIDIPVTVAVNPVNNNNPLLTASSVNVAESASIGDLVTSTFVAADADRAPHNVVLYELLSGAGTPAKFVINPQNGEIRVADTLDYDTSPTSYSLSIKATDGAGNSDTKILTVTLDDANDNIPTCDKSIYNAVVNENVGTGSVVQALTCTDADTSGNFGTISYTLTGDSGKFSLDTSSSPIQVKTTASATDYETVSSYTLVINMVDNSNVSPKQTSSVTVYVAILPLNDNAPTWGTFTPAYTSPAFYQLAENTAIGTSVATLAANDVDLPTSSDDATIRFGIISIQKKKGAATTAAAGTFTLDSMTGLLKTSALTDRDDAANGVDEYLLNVKAENTDSTPQSVTMTITVSITDVNEHAPFFSDNYLVKTIEEGSASGTSVAQLAATDADGNSITYAFPASGHGNSAAKFSLTSGGLLSTTASVINLDAGTLDPSSYDLVIIAKDGQATELTGTVTVHIDVTSKNDFAPTFSATSTQPLAENTAIDSAVITLTASDDDSGADGTLTYVITSGNTNSEFVINPSTGEIRTAKTLNRESTASYNLVIEARDDGTNPNSKTGTVTQSISLLDSSDENIICTDYSHSISLAESHAVNSAVGVTISCSDADSSETPTYTIISGNTNTDFAINPSSGIITLAKALDYDSANQFYSLTVRVTSGSSTLDIPVTIQVTGVNEHTPVFSYTTAQATFLVSENSAIGHSITSFTATDADYAPHSVTTYSIEAVDISGGIDKFQINQHSAALILAQTLDYESDKIYKLTIKATDGAGLFASSTATVSVTDVNDNTPSCTLNKFYATANENSAADTNVIDLSTTCTDGDHTSSGANVALNFAITGGDDSGSNKFKIGSASGLIQTTANQLDFETTKIYALVIRLVDGTPGAAGTNTATTTVQVTVLPVNEHTPTFSPTPGDINKGEDSAPGTELLTLGGSDSDDSSTSHGQFTFALVSAKDMSNTDVATKFRVDASNGKVYTADFIDRETTDYYSLVVKVTDGGSLSTTASFTVNVDDVNEFEPAFSKSVYTANLAETAIAADAVITTVTVADSDKTNSYTFSISGGDTTKFKQTSSGDVATIKVNTVFDPDALKVESYSLEIKATDQASSAKTATTTVIITIVGNNDNTPNFATDPYTHNLPESQTAGATLFTVAATDGDFGRDAALTYSERTGSGDSSDYFGVGASGEVYLKKMVDYDTMGATKVISFIVDAVDNGVSKNTGSTTVSVTVTPVSDVIPSCTPPALSATVNENAASGFTAATLNCNDDDALSYSIQAATNIDTAFDISSTGVITIADKSGSTALDWDNAAKPKIYNLVVDVTDGTNTINIPVAIALQPINEDTTPSFPSNPTVNVLEDRAVGFSVTTYAASDDDADPHHVVKYEISAVDPSTGASLFQINQATGEIAVASSLDYEAATKVFKLTVVATDGGGAQGSGTVTVSIDDVNDNAPSCTTELYAATIDENSAANTDVTVITGCTDADTVGNTGAFAYTINSGDDSTAKFAIDTSSGVRLRTTSTALDYETKSHYELILFLTDNSGATPRLTSSIKVIVDVQPVNDNSPTWGSLSSPYDVSEAANIGQLVLTLAASDSDRSGEIDSEIVFTIESTTATLVGGSTSSLAHFSCDPKTGIIRTSSQLQRDGTGVGVEYYTLSVKASDRGTKPAASATTTSIRINVQDVNDEVPSLDSNVYNVAIPENSAPSTSVLDVVVTDNDATTAIYSYSLTGSSGAALSKFSITSSGRIQTLAAFNLDGGGTPTTKYTLLCTVGDGVQTSQSVAYITITPTNDAGPSFTTPSPADISIPETTSVGDLIGAVAASDADYGDVLTFTKVAGSDTGEYFHIDSTNGNIYLRKALDYDTLTPNKYFSLNYKVTDSGSLSATVSLTVSVTDVSDKAPTCTSYTHTLVLAENTAANTQVVLIDCTEPEGESMTYAIQSGGGSAFEISAAGSLKVKDQGSGATLLDYDSATKFYSLVVRVTGGSDYVDIPVTILLTGINDNTPTASNPAAENVAETSIAGYSILTYAASDADHGADGSLSYQIISVTNSGADYFTISSSTGEIFLAKSLDYETQTTYAVTVRASDAGSPVKTVDYVATFNVVDSNDNKPTCTQSVYVANVDENSPDNTPVQEILCSDADSGAFGTIHSYTISNDDPTAKFKIVSKATGADLKTSATALDYETKSRYELTITINDNGGNAPVQVATVKIIVLVNPVNEHTPVWGSFTSTHSILENVGSGHSIFTATATDQDSSASGDGQIIYSLVSALDSSSNSAISLFRIDPVSGDVETTGIFEADDATPITSFTLVIRASDQGATPKNPTDKTITINLQDYNDNDPKFSSTVYHVPVAETSTPGATLHTFTGTSDGDKSTPTFTYTIVSGDTTKFGLKTGDTKVLLLQTAIEPDLTTNDAASYQLVVRVTDGTSPIRSGTATVYIAITSVNDFTPSFNDGTTISLPIPESQGVGVVFKTLSVTDNDFDDAGVIVWEKSTASDPNNFFTIDSSTGALQLAKPVDYETVAERSFSLQITAKDKGSPVKSQVATVTITVTNVNDNVPTCNANSWQITKEISETTAAGTTVADLDCSDPDGVAVSYAIQSPSNTGTAFQIDSNTGVITVVNKGTVPAPSTGLDYDSATKTYNLIVDVTATGDTISVGVSIALTAENDNNPTFASNPSYSFTESIAIGQIIATYIATDDDHGPQGDLEYSILSVTNNGISKFTIDQSSGKITLAGLLDYDTLPTGNKKHEISVRATDGGSSPAIGTVTVVVTDANDNSPICTSYAYNLQQAEATASGSLPFTVISDLGCSDADDGTNAALAFTITGDSNFAVVPGTHGRGELRLTTALNFEATTSHTMSIQIADTPGKSVVIAVTVQVTAVNEGPPVWTSAPYTSPVSESAVVGSAVYQTSSSDPDGNTHPHGKRVYSIQSGNTGGAFSIDPDSGLISVATTLNRETVASYSLGIRITEQAGTNSADTTIAITVTDVNDSTPSCTVVSFNEQVLESVTASPASPHDVIDLSCSDADPSTTLTYTLTIGDATKFKVSTTGVVQTVAQLDFEVPVADRSFSLRITISDGTLSRTVDGIITVGPVNEATPIFTSSGNYPMDLLESTGVGTVVVSVTANDADSGDTSHGQVEYAFHSGSYAPFAISSSNGDISLIQAVDRDTAPTSYTFKVKATDGGSLSGTAQVVITLTDANDNAPVFNPSSYSATVLEESTSGTQVVRVTATDADDPGTNNYGTVGFSISSGNTGTAFAIDATTGWITVTNAGVDYDSAVKSYALEITATDSAGAAGAKSSSCTVIISVTADNDNPPSFTSTPYTKNILENQAAGSSIFQLTGQDNDHGADGSFYFSMANHVKFALDSESGIISLKAAVDYETPSERTYTLTVKVIDRGATPREASTTVTINVGNVNDNTPSCTPRLYAVNIREDATTTPATQIVTPACSDADSGTTLLYSITFVDGVAGTGKFAINGGTGAITLATALDYETSKQHSIIVKVSDQGAAPTLTTTVLVVVNVLDVNEAAPVFGGMPTTHDLYENTPVGNDILTITATDADTADTITYAINPADTTFEMDPKTGLIKLKDVVDRETRDSYTLTIVATDSGTRDAVKTTSHSLAITILDRNEKPVFSPAAYVTSTSENTAVGSTVLTVTATDTDLLTFGEITYSIVSGNTNNKWEIIKDTSNGLGRIKIAQSLDYESEKSFTLTVRAQDGGPLSSEVAVVIGIEGYNEITPNIANNVLSIQKSEATPINTVIHTITAVDTDDGPDGMNGMSYSITSGDTEYMGIDPLTGEIRLLKELDREAAATHSVVIRATDSGTNPGPKFGTATLTLTVTDDNDQPPVCTPAVIAVEISESISPGDTVTNLQCQDADASLNNNNQLSYALTSGDIAKFSVSSTGQVTVKTGNSFDYEDTKKVYNFEITVTDGGGTSLSSVVMVTVNILGVNEAAPAFTSAPYSQNVIESTAIGQVIPAAISATDSDDGIDGEFAYSIASGANGKFDIDPKTGEVRVINELDRETTAQYILTLHAIDKAPSPNARTGSATLTIDITDENDNYPVCSKNVFYQTIAENADNGDQVIDLGAQCSDNDDGINKDLEFTVNSGNTDGLFGATTAGVITIADKTKLDYETKTTYTLTLTLADKGTTPKTLALIVHVAISNINEETPTFLPSPYSGSVVENDASGTSVKDVVATDDDSDLFGSLTYSITAGNTNNVFAIHPTNGRVSLAGTLDREVTAQYVLTIKAVDGATGADQKTGTATLSVSVTDFNDKSPSCPSAPYTKSLPENSALTPVITVSCTDSDADSPNNLVTYAITNGNANSIFTIDASTGAITTTSVALDYETTKFHQLTITASDNPTNAADKRSATAVVYVEVEPVNENDPLITAPTSSDVKNVNENMAVGGAEILTVQASDADEGVHKQLRYFITGGNSENKFSIDETNGKLFLAQPLNREATANYALIIIVKDSLDSLGDVKTATTTASIVVDDYNDNYPVFTPASYTVSVVETTALNTEILTVTTTDDDLAPNNGHTFTFLSGNDDSTFDFVHATKKLRLLKQLDHETKSVYVLKVEVADGGTPELKAQCWITVNVLSVNEFYPVLSEETNALTLQEDTPVGTVIYDTNATDSDTGAYGIMRYGIVSGNPSDSTFVMDPVTGKLSVSQILDYDTSPNSYTLNVSVYDNQGIIVSGTRYDFLTLTINLVDVNDNYPVFTQNQYSVAINENLNGGVSVFKVQANDADSGVFGTVAYAIQGGDGASQFTINANNGDISTIASPTLDFEAKSVHNLLIRAEDGANPKKSSYCSVRITLNDVNDNDPIFSPTDFSVEVVENLNVGTSVTKLSCSDSDSSDNARLTFSIVASTNVENHFRLTTVATNEVLIDTLYPLDRETKSQYVLNVIAVDAGTTPRTGTATVTVNVGDVNDNDPYFLNLPYTKNLYENTTVGSTVFDVDANDKDSYNNGKLQYEIVSGNTNFDFTLDPNTGLFRLAKVLNREEIASYAVVVRASDFGSTRRSATTTLNIVVSDNNDVVPSFSQGYQFSVLENSAGGTVIGRIQATDADLGSNGVVQYSIQLTSKGPAGHFTLDSVTGYLSTSPQAVLDREINDMYTLLVRATDQGSLYSETNVQITITDANDNKPAFVTSNYVGYIKENEITSKSILQVSAVDKDTGNNGEIAYSIQDSSLTNKFSIDSTTGSLTNKIALDREEQSKYTINILAVDRGSPALTTATPVTVYITDENDNAPSFNGKTFLSVEAAYNEKADKKLFAFQATDPDDGLNGQVTYGITDESGLFKVDPTQGIVTFQSGKTAAVGKKYLISVTASDGATPSKAVKALVRVDTYSKTAVCVSFVLQMASDSFNQKVDSFLASLKKSLAPKYPNASIHQCGEAVSGSVTARRRLLQSSSTTAYVYALSDSNSDLQSNVDNPKSFIDKDVLLTAWRGNTNTGDPSSSITGSEFSDYNIKQVQPYPTTSSSETPWIETQTGLIVVICSSVAAFIILIIIIIIVSYCLYKNHKKPPRVITPIPRKKSVQGPANILPRDNLTTVDVAPTLLIREPNKQKKNIPPKSTSFRNNNTRTPDVTESMASTAEITPTFNNGKGFDGTAFDPDTGKMYEYNTKTNERRWVSSSEASRSTHA</sequence>
<feature type="domain" description="Cadherin" evidence="16">
    <location>
        <begin position="2650"/>
        <end position="2753"/>
    </location>
</feature>
<keyword evidence="2" id="KW-0245">EGF-like domain</keyword>
<comment type="caution">
    <text evidence="17">The sequence shown here is derived from an EMBL/GenBank/DDBJ whole genome shotgun (WGS) entry which is preliminary data.</text>
</comment>
<feature type="domain" description="Cadherin" evidence="16">
    <location>
        <begin position="4285"/>
        <end position="4376"/>
    </location>
</feature>
<dbReference type="SMART" id="SM00112">
    <property type="entry name" value="CA"/>
    <property type="match status" value="55"/>
</dbReference>
<evidence type="ECO:0000256" key="10">
    <source>
        <dbReference type="ARBA" id="ARBA00023157"/>
    </source>
</evidence>
<dbReference type="InterPro" id="IPR002126">
    <property type="entry name" value="Cadherin-like_dom"/>
</dbReference>
<dbReference type="Proteomes" id="UP000549394">
    <property type="component" value="Unassembled WGS sequence"/>
</dbReference>
<dbReference type="Gene3D" id="2.60.40.60">
    <property type="entry name" value="Cadherins"/>
    <property type="match status" value="55"/>
</dbReference>
<feature type="domain" description="Cadherin" evidence="16">
    <location>
        <begin position="2324"/>
        <end position="2437"/>
    </location>
</feature>
<evidence type="ECO:0000256" key="15">
    <source>
        <dbReference type="SAM" id="SignalP"/>
    </source>
</evidence>
<feature type="domain" description="Cadherin" evidence="16">
    <location>
        <begin position="1992"/>
        <end position="2097"/>
    </location>
</feature>
<feature type="domain" description="Cadherin" evidence="16">
    <location>
        <begin position="2860"/>
        <end position="2970"/>
    </location>
</feature>
<dbReference type="Pfam" id="PF00028">
    <property type="entry name" value="Cadherin"/>
    <property type="match status" value="41"/>
</dbReference>
<feature type="domain" description="Cadherin" evidence="16">
    <location>
        <begin position="4166"/>
        <end position="4274"/>
    </location>
</feature>
<dbReference type="FunFam" id="2.60.40.60:FF:000013">
    <property type="entry name" value="Cadherin EGF LAG seven-pass G-type receptor"/>
    <property type="match status" value="3"/>
</dbReference>
<feature type="domain" description="Cadherin" evidence="16">
    <location>
        <begin position="5674"/>
        <end position="5778"/>
    </location>
</feature>
<feature type="domain" description="Cadherin" evidence="16">
    <location>
        <begin position="5141"/>
        <end position="5241"/>
    </location>
</feature>
<dbReference type="GO" id="GO:0005509">
    <property type="term" value="F:calcium ion binding"/>
    <property type="evidence" value="ECO:0007669"/>
    <property type="project" value="UniProtKB-UniRule"/>
</dbReference>
<feature type="region of interest" description="Disordered" evidence="13">
    <location>
        <begin position="6302"/>
        <end position="6327"/>
    </location>
</feature>
<evidence type="ECO:0000256" key="13">
    <source>
        <dbReference type="SAM" id="MobiDB-lite"/>
    </source>
</evidence>
<feature type="domain" description="Cadherin" evidence="16">
    <location>
        <begin position="5022"/>
        <end position="5130"/>
    </location>
</feature>
<protein>
    <submittedName>
        <fullName evidence="17">DgyrCDS3263</fullName>
    </submittedName>
</protein>
<dbReference type="FunFam" id="2.60.40.60:FF:000015">
    <property type="entry name" value="FAT atypical cadherin 1"/>
    <property type="match status" value="5"/>
</dbReference>
<feature type="domain" description="Cadherin" evidence="16">
    <location>
        <begin position="5885"/>
        <end position="5989"/>
    </location>
</feature>
<keyword evidence="5" id="KW-0677">Repeat</keyword>
<dbReference type="FunFam" id="2.60.40.60:FF:000033">
    <property type="entry name" value="FAT atypical cadherin 1"/>
    <property type="match status" value="1"/>
</dbReference>
<evidence type="ECO:0000256" key="4">
    <source>
        <dbReference type="ARBA" id="ARBA00022729"/>
    </source>
</evidence>
<feature type="domain" description="Cadherin" evidence="16">
    <location>
        <begin position="6012"/>
        <end position="6081"/>
    </location>
</feature>
<feature type="domain" description="Cadherin" evidence="16">
    <location>
        <begin position="359"/>
        <end position="472"/>
    </location>
</feature>
<evidence type="ECO:0000256" key="8">
    <source>
        <dbReference type="ARBA" id="ARBA00022989"/>
    </source>
</evidence>
<dbReference type="PROSITE" id="PS00232">
    <property type="entry name" value="CADHERIN_1"/>
    <property type="match status" value="12"/>
</dbReference>
<keyword evidence="4 15" id="KW-0732">Signal</keyword>
<feature type="domain" description="Cadherin" evidence="16">
    <location>
        <begin position="1776"/>
        <end position="1882"/>
    </location>
</feature>
<feature type="domain" description="Cadherin" evidence="16">
    <location>
        <begin position="253"/>
        <end position="358"/>
    </location>
</feature>
<feature type="domain" description="Cadherin" evidence="16">
    <location>
        <begin position="4377"/>
        <end position="4483"/>
    </location>
</feature>
<dbReference type="SUPFAM" id="SSF49313">
    <property type="entry name" value="Cadherin-like"/>
    <property type="match status" value="54"/>
</dbReference>
<keyword evidence="7" id="KW-0130">Cell adhesion</keyword>
<feature type="domain" description="Cadherin" evidence="16">
    <location>
        <begin position="1883"/>
        <end position="1996"/>
    </location>
</feature>
<feature type="domain" description="Cadherin" evidence="16">
    <location>
        <begin position="3526"/>
        <end position="3632"/>
    </location>
</feature>
<feature type="domain" description="Cadherin" evidence="16">
    <location>
        <begin position="4062"/>
        <end position="4169"/>
    </location>
</feature>
<dbReference type="EMBL" id="CAJFCJ010000005">
    <property type="protein sequence ID" value="CAD5114116.1"/>
    <property type="molecule type" value="Genomic_DNA"/>
</dbReference>
<keyword evidence="9 14" id="KW-0472">Membrane</keyword>
<dbReference type="FunFam" id="2.60.40.60:FF:000039">
    <property type="entry name" value="FAT atypical cadherin 3"/>
    <property type="match status" value="1"/>
</dbReference>
<feature type="transmembrane region" description="Helical" evidence="14">
    <location>
        <begin position="6229"/>
        <end position="6255"/>
    </location>
</feature>
<feature type="domain" description="Cadherin" evidence="16">
    <location>
        <begin position="3845"/>
        <end position="3949"/>
    </location>
</feature>
<feature type="domain" description="Cadherin" evidence="16">
    <location>
        <begin position="3088"/>
        <end position="3196"/>
    </location>
</feature>
<dbReference type="GO" id="GO:0005911">
    <property type="term" value="C:cell-cell junction"/>
    <property type="evidence" value="ECO:0007669"/>
    <property type="project" value="TreeGrafter"/>
</dbReference>
<feature type="domain" description="Cadherin" evidence="16">
    <location>
        <begin position="4807"/>
        <end position="4914"/>
    </location>
</feature>
<dbReference type="PROSITE" id="PS50268">
    <property type="entry name" value="CADHERIN_2"/>
    <property type="match status" value="56"/>
</dbReference>
<feature type="domain" description="Cadherin" evidence="16">
    <location>
        <begin position="5242"/>
        <end position="5346"/>
    </location>
</feature>
<dbReference type="FunFam" id="2.60.40.60:FF:000092">
    <property type="entry name" value="Protocadherin 8"/>
    <property type="match status" value="3"/>
</dbReference>
<evidence type="ECO:0000256" key="14">
    <source>
        <dbReference type="SAM" id="Phobius"/>
    </source>
</evidence>
<feature type="compositionally biased region" description="Low complexity" evidence="13">
    <location>
        <begin position="1683"/>
        <end position="1695"/>
    </location>
</feature>
<dbReference type="InterPro" id="IPR020894">
    <property type="entry name" value="Cadherin_CS"/>
</dbReference>
<evidence type="ECO:0000256" key="6">
    <source>
        <dbReference type="ARBA" id="ARBA00022837"/>
    </source>
</evidence>
<feature type="domain" description="Cadherin" evidence="16">
    <location>
        <begin position="5458"/>
        <end position="5564"/>
    </location>
</feature>
<feature type="domain" description="Cadherin" evidence="16">
    <location>
        <begin position="2204"/>
        <end position="2315"/>
    </location>
</feature>
<evidence type="ECO:0000259" key="16">
    <source>
        <dbReference type="PROSITE" id="PS50268"/>
    </source>
</evidence>
<dbReference type="GO" id="GO:0005886">
    <property type="term" value="C:plasma membrane"/>
    <property type="evidence" value="ECO:0007669"/>
    <property type="project" value="InterPro"/>
</dbReference>
<feature type="region of interest" description="Disordered" evidence="13">
    <location>
        <begin position="6342"/>
        <end position="6380"/>
    </location>
</feature>
<dbReference type="PANTHER" id="PTHR24025:SF23">
    <property type="entry name" value="NEURAL-CADHERIN"/>
    <property type="match status" value="1"/>
</dbReference>
<dbReference type="CDD" id="cd11304">
    <property type="entry name" value="Cadherin_repeat"/>
    <property type="match status" value="51"/>
</dbReference>
<keyword evidence="6 12" id="KW-0106">Calcium</keyword>
<feature type="domain" description="Cadherin" evidence="16">
    <location>
        <begin position="4592"/>
        <end position="4699"/>
    </location>
</feature>
<keyword evidence="3 14" id="KW-0812">Transmembrane</keyword>
<dbReference type="OrthoDB" id="6252479at2759"/>
<feature type="domain" description="Cadherin" evidence="16">
    <location>
        <begin position="1131"/>
        <end position="1232"/>
    </location>
</feature>
<dbReference type="FunFam" id="2.60.40.60:FF:000020">
    <property type="entry name" value="Dachsous cadherin-related 1b"/>
    <property type="match status" value="4"/>
</dbReference>
<name>A0A7I8VHS2_9ANNE</name>
<feature type="domain" description="Cadherin" evidence="16">
    <location>
        <begin position="3633"/>
        <end position="3738"/>
    </location>
</feature>
<feature type="domain" description="Cadherin" evidence="16">
    <location>
        <begin position="1339"/>
        <end position="1440"/>
    </location>
</feature>
<keyword evidence="8 14" id="KW-1133">Transmembrane helix</keyword>
<feature type="domain" description="Cadherin" evidence="16">
    <location>
        <begin position="473"/>
        <end position="579"/>
    </location>
</feature>
<keyword evidence="18" id="KW-1185">Reference proteome</keyword>
<dbReference type="InterPro" id="IPR015919">
    <property type="entry name" value="Cadherin-like_sf"/>
</dbReference>
<comment type="subcellular location">
    <subcellularLocation>
        <location evidence="1">Membrane</location>
        <topology evidence="1">Single-pass membrane protein</topology>
    </subcellularLocation>
</comment>
<feature type="domain" description="Cadherin" evidence="16">
    <location>
        <begin position="580"/>
        <end position="683"/>
    </location>
</feature>
<feature type="compositionally biased region" description="Polar residues" evidence="13">
    <location>
        <begin position="6369"/>
        <end position="6380"/>
    </location>
</feature>
<feature type="region of interest" description="Disordered" evidence="13">
    <location>
        <begin position="1659"/>
        <end position="1695"/>
    </location>
</feature>
<feature type="domain" description="Cadherin" evidence="16">
    <location>
        <begin position="2978"/>
        <end position="3087"/>
    </location>
</feature>
<evidence type="ECO:0000256" key="12">
    <source>
        <dbReference type="PROSITE-ProRule" id="PRU00043"/>
    </source>
</evidence>
<feature type="domain" description="Cadherin" evidence="16">
    <location>
        <begin position="5347"/>
        <end position="5457"/>
    </location>
</feature>
<evidence type="ECO:0000256" key="3">
    <source>
        <dbReference type="ARBA" id="ARBA00022692"/>
    </source>
</evidence>
<evidence type="ECO:0000256" key="1">
    <source>
        <dbReference type="ARBA" id="ARBA00004167"/>
    </source>
</evidence>
<feature type="domain" description="Cadherin" evidence="16">
    <location>
        <begin position="684"/>
        <end position="783"/>
    </location>
</feature>
<feature type="domain" description="Cadherin" evidence="16">
    <location>
        <begin position="782"/>
        <end position="887"/>
    </location>
</feature>
<evidence type="ECO:0000256" key="7">
    <source>
        <dbReference type="ARBA" id="ARBA00022889"/>
    </source>
</evidence>
<feature type="signal peptide" evidence="15">
    <location>
        <begin position="1"/>
        <end position="27"/>
    </location>
</feature>
<feature type="chain" id="PRO_5029762138" evidence="15">
    <location>
        <begin position="28"/>
        <end position="6380"/>
    </location>
</feature>
<dbReference type="InterPro" id="IPR050971">
    <property type="entry name" value="Cadherin-domain_protein"/>
</dbReference>
<feature type="domain" description="Cadherin" evidence="16">
    <location>
        <begin position="4484"/>
        <end position="4591"/>
    </location>
</feature>
<feature type="domain" description="Cadherin" evidence="16">
    <location>
        <begin position="888"/>
        <end position="996"/>
    </location>
</feature>
<evidence type="ECO:0000313" key="17">
    <source>
        <dbReference type="EMBL" id="CAD5114116.1"/>
    </source>
</evidence>
<feature type="domain" description="Cadherin" evidence="16">
    <location>
        <begin position="3739"/>
        <end position="3843"/>
    </location>
</feature>
<dbReference type="PANTHER" id="PTHR24025">
    <property type="entry name" value="DESMOGLEIN FAMILY MEMBER"/>
    <property type="match status" value="1"/>
</dbReference>
<reference evidence="17 18" key="1">
    <citation type="submission" date="2020-08" db="EMBL/GenBank/DDBJ databases">
        <authorList>
            <person name="Hejnol A."/>
        </authorList>
    </citation>
    <scope>NUCLEOTIDE SEQUENCE [LARGE SCALE GENOMIC DNA]</scope>
</reference>
<proteinExistence type="predicted"/>
<feature type="domain" description="Cadherin" evidence="16">
    <location>
        <begin position="4700"/>
        <end position="4806"/>
    </location>
</feature>
<feature type="domain" description="Cadherin" evidence="16">
    <location>
        <begin position="2545"/>
        <end position="2649"/>
    </location>
</feature>